<evidence type="ECO:0008006" key="3">
    <source>
        <dbReference type="Google" id="ProtNLM"/>
    </source>
</evidence>
<reference evidence="1" key="1">
    <citation type="submission" date="2023-02" db="EMBL/GenBank/DDBJ databases">
        <title>Description of Roseinatronobacter alkalisoli sp. nov., an alkaliphilic bacerium isolated from soda soil.</title>
        <authorList>
            <person name="Wei W."/>
        </authorList>
    </citation>
    <scope>NUCLEOTIDE SEQUENCE</scope>
    <source>
        <strain evidence="1">HJB301</strain>
    </source>
</reference>
<comment type="caution">
    <text evidence="1">The sequence shown here is derived from an EMBL/GenBank/DDBJ whole genome shotgun (WGS) entry which is preliminary data.</text>
</comment>
<dbReference type="Proteomes" id="UP001431784">
    <property type="component" value="Unassembled WGS sequence"/>
</dbReference>
<proteinExistence type="predicted"/>
<protein>
    <recommendedName>
        <fullName evidence="3">Nucleoside 2-deoxyribosyltransferase</fullName>
    </recommendedName>
</protein>
<name>A0ABT5TIG1_9RHOB</name>
<dbReference type="EMBL" id="JAQZSM010000111">
    <property type="protein sequence ID" value="MDD7973997.1"/>
    <property type="molecule type" value="Genomic_DNA"/>
</dbReference>
<evidence type="ECO:0000313" key="2">
    <source>
        <dbReference type="Proteomes" id="UP001431784"/>
    </source>
</evidence>
<organism evidence="1 2">
    <name type="scientific">Roseinatronobacter alkalisoli</name>
    <dbReference type="NCBI Taxonomy" id="3028235"/>
    <lineage>
        <taxon>Bacteria</taxon>
        <taxon>Pseudomonadati</taxon>
        <taxon>Pseudomonadota</taxon>
        <taxon>Alphaproteobacteria</taxon>
        <taxon>Rhodobacterales</taxon>
        <taxon>Paracoccaceae</taxon>
        <taxon>Roseinatronobacter</taxon>
    </lineage>
</organism>
<keyword evidence="2" id="KW-1185">Reference proteome</keyword>
<evidence type="ECO:0000313" key="1">
    <source>
        <dbReference type="EMBL" id="MDD7973997.1"/>
    </source>
</evidence>
<sequence>MSTTICLGYTPSDKGDIFQDIQALSSRFGYGVLNGILFAEPDVRWGVEAAKKHQGWENVLLLQAPIDRDVGLAFGIEQEMMDLFFGKIQRPLFFDFLVDLTALCAGNCEKLGVLFASECFEGDPIRYCQGNTDDLIRFLATSMSWELTYIGSKPNELQSSDEVPLLFNIRVR</sequence>
<accession>A0ABT5TIG1</accession>
<dbReference type="RefSeq" id="WP_274354641.1">
    <property type="nucleotide sequence ID" value="NZ_JAQZSM010000111.1"/>
</dbReference>
<gene>
    <name evidence="1" type="ORF">PUT78_23570</name>
</gene>